<dbReference type="GO" id="GO:0032049">
    <property type="term" value="P:cardiolipin biosynthetic process"/>
    <property type="evidence" value="ECO:0007669"/>
    <property type="project" value="UniProtKB-ARBA"/>
</dbReference>
<dbReference type="SMART" id="SM00155">
    <property type="entry name" value="PLDc"/>
    <property type="match status" value="2"/>
</dbReference>
<evidence type="ECO:0000256" key="1">
    <source>
        <dbReference type="ARBA" id="ARBA00003145"/>
    </source>
</evidence>
<dbReference type="Gene3D" id="3.30.870.10">
    <property type="entry name" value="Endonuclease Chain A"/>
    <property type="match status" value="2"/>
</dbReference>
<evidence type="ECO:0000256" key="2">
    <source>
        <dbReference type="ARBA" id="ARBA00004613"/>
    </source>
</evidence>
<feature type="transmembrane region" description="Helical" evidence="6">
    <location>
        <begin position="39"/>
        <end position="61"/>
    </location>
</feature>
<keyword evidence="6" id="KW-0472">Membrane</keyword>
<accession>A0A4R5QBD2</accession>
<comment type="caution">
    <text evidence="8">The sequence shown here is derived from an EMBL/GenBank/DDBJ whole genome shotgun (WGS) entry which is preliminary data.</text>
</comment>
<evidence type="ECO:0000313" key="8">
    <source>
        <dbReference type="EMBL" id="TDH59898.1"/>
    </source>
</evidence>
<dbReference type="CDD" id="cd09157">
    <property type="entry name" value="PLDc_CLS_unchar2_1"/>
    <property type="match status" value="1"/>
</dbReference>
<evidence type="ECO:0000256" key="3">
    <source>
        <dbReference type="ARBA" id="ARBA00018392"/>
    </source>
</evidence>
<gene>
    <name evidence="8" type="ORF">E2C06_24975</name>
</gene>
<protein>
    <recommendedName>
        <fullName evidence="3">Phospholipase D</fullName>
    </recommendedName>
    <alternativeName>
        <fullName evidence="5">Choline phosphatase</fullName>
    </alternativeName>
</protein>
<dbReference type="SUPFAM" id="SSF56024">
    <property type="entry name" value="Phospholipase D/nuclease"/>
    <property type="match status" value="2"/>
</dbReference>
<evidence type="ECO:0000256" key="4">
    <source>
        <dbReference type="ARBA" id="ARBA00022525"/>
    </source>
</evidence>
<evidence type="ECO:0000256" key="5">
    <source>
        <dbReference type="ARBA" id="ARBA00029594"/>
    </source>
</evidence>
<comment type="function">
    <text evidence="1">Could be a virulence factor.</text>
</comment>
<dbReference type="OrthoDB" id="9762009at2"/>
<keyword evidence="6" id="KW-1133">Transmembrane helix</keyword>
<organism evidence="8 9">
    <name type="scientific">Dankookia rubra</name>
    <dbReference type="NCBI Taxonomy" id="1442381"/>
    <lineage>
        <taxon>Bacteria</taxon>
        <taxon>Pseudomonadati</taxon>
        <taxon>Pseudomonadota</taxon>
        <taxon>Alphaproteobacteria</taxon>
        <taxon>Acetobacterales</taxon>
        <taxon>Roseomonadaceae</taxon>
        <taxon>Dankookia</taxon>
    </lineage>
</organism>
<dbReference type="AlphaFoldDB" id="A0A4R5QBD2"/>
<name>A0A4R5QBD2_9PROT</name>
<comment type="subcellular location">
    <subcellularLocation>
        <location evidence="2">Secreted</location>
    </subcellularLocation>
</comment>
<dbReference type="Proteomes" id="UP000295096">
    <property type="component" value="Unassembled WGS sequence"/>
</dbReference>
<dbReference type="EMBL" id="SMSJ01000050">
    <property type="protein sequence ID" value="TDH59898.1"/>
    <property type="molecule type" value="Genomic_DNA"/>
</dbReference>
<keyword evidence="9" id="KW-1185">Reference proteome</keyword>
<keyword evidence="4" id="KW-0964">Secreted</keyword>
<dbReference type="PROSITE" id="PS50035">
    <property type="entry name" value="PLD"/>
    <property type="match status" value="2"/>
</dbReference>
<evidence type="ECO:0000256" key="6">
    <source>
        <dbReference type="SAM" id="Phobius"/>
    </source>
</evidence>
<dbReference type="GO" id="GO:0005886">
    <property type="term" value="C:plasma membrane"/>
    <property type="evidence" value="ECO:0007669"/>
    <property type="project" value="UniProtKB-SubCell"/>
</dbReference>
<dbReference type="PANTHER" id="PTHR21248:SF22">
    <property type="entry name" value="PHOSPHOLIPASE D"/>
    <property type="match status" value="1"/>
</dbReference>
<evidence type="ECO:0000259" key="7">
    <source>
        <dbReference type="PROSITE" id="PS50035"/>
    </source>
</evidence>
<sequence>MWQGGPAMTLTAIALTALHAALSAVVTAHVLLRKREVGSAIGWIGLAWLSPFLGSAIYALFGVNRVRRRARTLGRPESARDEAPHPVAAGVSLAAVLDRSGHRLTRRAAAPGNAIRLLRNGDEGYPRMLAAIEAATTRIGLSSYIFRDDAAGAPFIEALIGAHRRGVDVRVVIDGIGGGYFLSPAYRRLRRAGVPAARFMHAPLPWDMPFLNLRSHKKILVVDDRIGFTGGLNIGAENLVLGDPADPVRDTHVELQGPVVRQLAAAFDADWCFASRGEPWRFDAPAGPGPGGATARVITSGPDRDIEKIEATMLQAVTCARQSVLVMTPYFLPDDRLVSALALAALRGVGVDLVVPERSNHRPVDWAMRAHVAPLLQAGCRIWLNPPPFDHSKLMVVDGEWSLVGSANWDMRSLRLNFELDVEIYDRATAAAITARIGAGRGARLTSEALARRPLPARLRDAAMRLALPYI</sequence>
<dbReference type="PANTHER" id="PTHR21248">
    <property type="entry name" value="CARDIOLIPIN SYNTHASE"/>
    <property type="match status" value="1"/>
</dbReference>
<dbReference type="GO" id="GO:0005576">
    <property type="term" value="C:extracellular region"/>
    <property type="evidence" value="ECO:0007669"/>
    <property type="project" value="UniProtKB-SubCell"/>
</dbReference>
<evidence type="ECO:0000313" key="9">
    <source>
        <dbReference type="Proteomes" id="UP000295096"/>
    </source>
</evidence>
<dbReference type="InterPro" id="IPR025202">
    <property type="entry name" value="PLD-like_dom"/>
</dbReference>
<feature type="domain" description="PLD phosphodiesterase" evidence="7">
    <location>
        <begin position="391"/>
        <end position="413"/>
    </location>
</feature>
<dbReference type="InterPro" id="IPR001736">
    <property type="entry name" value="PLipase_D/transphosphatidylase"/>
</dbReference>
<dbReference type="Pfam" id="PF13091">
    <property type="entry name" value="PLDc_2"/>
    <property type="match status" value="2"/>
</dbReference>
<reference evidence="8 9" key="1">
    <citation type="journal article" date="2016" name="J. Microbiol.">
        <title>Dankookia rubra gen. nov., sp. nov., an alphaproteobacterium isolated from sediment of a shallow stream.</title>
        <authorList>
            <person name="Kim W.H."/>
            <person name="Kim D.H."/>
            <person name="Kang K."/>
            <person name="Ahn T.Y."/>
        </authorList>
    </citation>
    <scope>NUCLEOTIDE SEQUENCE [LARGE SCALE GENOMIC DNA]</scope>
    <source>
        <strain evidence="8 9">JCM30602</strain>
    </source>
</reference>
<feature type="domain" description="PLD phosphodiesterase" evidence="7">
    <location>
        <begin position="211"/>
        <end position="238"/>
    </location>
</feature>
<keyword evidence="6" id="KW-0812">Transmembrane</keyword>
<proteinExistence type="predicted"/>
<dbReference type="GO" id="GO:0008808">
    <property type="term" value="F:cardiolipin synthase activity"/>
    <property type="evidence" value="ECO:0007669"/>
    <property type="project" value="TreeGrafter"/>
</dbReference>